<evidence type="ECO:0000259" key="2">
    <source>
        <dbReference type="Pfam" id="PF07883"/>
    </source>
</evidence>
<evidence type="ECO:0000313" key="4">
    <source>
        <dbReference type="Proteomes" id="UP000255355"/>
    </source>
</evidence>
<organism evidence="3 4">
    <name type="scientific">Nocardia mexicana</name>
    <dbReference type="NCBI Taxonomy" id="279262"/>
    <lineage>
        <taxon>Bacteria</taxon>
        <taxon>Bacillati</taxon>
        <taxon>Actinomycetota</taxon>
        <taxon>Actinomycetes</taxon>
        <taxon>Mycobacteriales</taxon>
        <taxon>Nocardiaceae</taxon>
        <taxon>Nocardia</taxon>
    </lineage>
</organism>
<keyword evidence="4" id="KW-1185">Reference proteome</keyword>
<feature type="domain" description="Cupin type-2" evidence="2">
    <location>
        <begin position="64"/>
        <end position="132"/>
    </location>
</feature>
<dbReference type="EMBL" id="QQAZ01000005">
    <property type="protein sequence ID" value="RDI50624.1"/>
    <property type="molecule type" value="Genomic_DNA"/>
</dbReference>
<evidence type="ECO:0000313" key="3">
    <source>
        <dbReference type="EMBL" id="RDI50624.1"/>
    </source>
</evidence>
<dbReference type="SUPFAM" id="SSF51182">
    <property type="entry name" value="RmlC-like cupins"/>
    <property type="match status" value="1"/>
</dbReference>
<reference evidence="3 4" key="1">
    <citation type="submission" date="2018-07" db="EMBL/GenBank/DDBJ databases">
        <title>Genomic Encyclopedia of Type Strains, Phase IV (KMG-IV): sequencing the most valuable type-strain genomes for metagenomic binning, comparative biology and taxonomic classification.</title>
        <authorList>
            <person name="Goeker M."/>
        </authorList>
    </citation>
    <scope>NUCLEOTIDE SEQUENCE [LARGE SCALE GENOMIC DNA]</scope>
    <source>
        <strain evidence="3 4">DSM 44952</strain>
    </source>
</reference>
<name>A0A370H3Z5_9NOCA</name>
<dbReference type="AlphaFoldDB" id="A0A370H3Z5"/>
<gene>
    <name evidence="3" type="ORF">DFR68_105101</name>
</gene>
<protein>
    <submittedName>
        <fullName evidence="3">Cupin domain</fullName>
    </submittedName>
</protein>
<sequence>MSGQGRRRQRSVTTQAPAHAAIEHSMSGNEIRRLDRGALTEAYGVASQRLLPWAALSAPFEGAWCVLGPGAASHAHAHHEHELFIAIAGSAVLDVDGREREFRAGDLACLAPGSTHHVRNTGDGDFEWYAIWWDTEMSAAFTARHGASAGQGTRS</sequence>
<dbReference type="STRING" id="1210089.GCA_001613165_05591"/>
<accession>A0A370H3Z5</accession>
<dbReference type="GO" id="GO:0046872">
    <property type="term" value="F:metal ion binding"/>
    <property type="evidence" value="ECO:0007669"/>
    <property type="project" value="UniProtKB-KW"/>
</dbReference>
<evidence type="ECO:0000256" key="1">
    <source>
        <dbReference type="ARBA" id="ARBA00022723"/>
    </source>
</evidence>
<keyword evidence="1" id="KW-0479">Metal-binding</keyword>
<dbReference type="InterPro" id="IPR014710">
    <property type="entry name" value="RmlC-like_jellyroll"/>
</dbReference>
<dbReference type="PANTHER" id="PTHR35848:SF6">
    <property type="entry name" value="CUPIN TYPE-2 DOMAIN-CONTAINING PROTEIN"/>
    <property type="match status" value="1"/>
</dbReference>
<dbReference type="Pfam" id="PF07883">
    <property type="entry name" value="Cupin_2"/>
    <property type="match status" value="1"/>
</dbReference>
<dbReference type="InterPro" id="IPR051610">
    <property type="entry name" value="GPI/OXD"/>
</dbReference>
<dbReference type="Gene3D" id="2.60.120.10">
    <property type="entry name" value="Jelly Rolls"/>
    <property type="match status" value="1"/>
</dbReference>
<dbReference type="Proteomes" id="UP000255355">
    <property type="component" value="Unassembled WGS sequence"/>
</dbReference>
<dbReference type="InterPro" id="IPR011051">
    <property type="entry name" value="RmlC_Cupin_sf"/>
</dbReference>
<dbReference type="PANTHER" id="PTHR35848">
    <property type="entry name" value="OXALATE-BINDING PROTEIN"/>
    <property type="match status" value="1"/>
</dbReference>
<proteinExistence type="predicted"/>
<dbReference type="InterPro" id="IPR013096">
    <property type="entry name" value="Cupin_2"/>
</dbReference>
<comment type="caution">
    <text evidence="3">The sequence shown here is derived from an EMBL/GenBank/DDBJ whole genome shotgun (WGS) entry which is preliminary data.</text>
</comment>